<proteinExistence type="predicted"/>
<accession>A0ABR5ZQD1</accession>
<gene>
    <name evidence="2" type="ORF">CPA56_00570</name>
</gene>
<reference evidence="2 3" key="1">
    <citation type="submission" date="2017-10" db="EMBL/GenBank/DDBJ databases">
        <authorList>
            <person name="Jakob F."/>
        </authorList>
    </citation>
    <scope>NUCLEOTIDE SEQUENCE [LARGE SCALE GENOMIC DNA]</scope>
    <source>
        <strain evidence="2 3">TMW 2.1889</strain>
    </source>
</reference>
<dbReference type="EMBL" id="PDLY01000001">
    <property type="protein sequence ID" value="MBA5726490.1"/>
    <property type="molecule type" value="Genomic_DNA"/>
</dbReference>
<name>A0ABR5ZQD1_9PROT</name>
<organism evidence="2 3">
    <name type="scientific">Bombella mellum</name>
    <dbReference type="NCBI Taxonomy" id="2039288"/>
    <lineage>
        <taxon>Bacteria</taxon>
        <taxon>Pseudomonadati</taxon>
        <taxon>Pseudomonadota</taxon>
        <taxon>Alphaproteobacteria</taxon>
        <taxon>Acetobacterales</taxon>
        <taxon>Acetobacteraceae</taxon>
        <taxon>Bombella</taxon>
    </lineage>
</organism>
<feature type="region of interest" description="Disordered" evidence="1">
    <location>
        <begin position="67"/>
        <end position="87"/>
    </location>
</feature>
<sequence>MQALSIHPDSTAPESTHFHSTLVLGKKMMRDTVMEQPSPTPEPQKQTLWRPMALMAAAVGLGGALLAVHGQPSSPPRTASHPEPQLQPSTQAVPVLEGALTLSMLPPDEAARAIARSSFPEQQKPALLAALKDNRIRLAAMPLADATGSTGQILTVSGGGLSQQVILGPRMKAVLLPIVHEGTVTFTRTSPAGRGPLSIATLNMFNNVVVLPPLTTASPAFSVPVVVQ</sequence>
<keyword evidence="3" id="KW-1185">Reference proteome</keyword>
<evidence type="ECO:0000313" key="2">
    <source>
        <dbReference type="EMBL" id="MBA5726490.1"/>
    </source>
</evidence>
<evidence type="ECO:0000256" key="1">
    <source>
        <dbReference type="SAM" id="MobiDB-lite"/>
    </source>
</evidence>
<protein>
    <submittedName>
        <fullName evidence="2">Uncharacterized protein</fullName>
    </submittedName>
</protein>
<dbReference type="Proteomes" id="UP000765338">
    <property type="component" value="Unassembled WGS sequence"/>
</dbReference>
<evidence type="ECO:0000313" key="3">
    <source>
        <dbReference type="Proteomes" id="UP000765338"/>
    </source>
</evidence>
<comment type="caution">
    <text evidence="2">The sequence shown here is derived from an EMBL/GenBank/DDBJ whole genome shotgun (WGS) entry which is preliminary data.</text>
</comment>